<reference evidence="1 2" key="1">
    <citation type="submission" date="2019-12" db="EMBL/GenBank/DDBJ databases">
        <title>Acinetobacter haemolyticus comparative genomics.</title>
        <authorList>
            <person name="Castro-Jaimes S."/>
            <person name="Bello-Lopez E."/>
            <person name="Velazquez-Acosta C."/>
            <person name="Volkow-Fernandez P."/>
            <person name="Lozano-Zarain P."/>
            <person name="Castillo Ramirez S."/>
            <person name="Cevallos M.A."/>
        </authorList>
    </citation>
    <scope>NUCLEOTIDE SEQUENCE [LARGE SCALE GENOMIC DNA]</scope>
    <source>
        <strain evidence="1 2">AN10</strain>
    </source>
</reference>
<organism evidence="1 2">
    <name type="scientific">Acinetobacter haemolyticus</name>
    <dbReference type="NCBI Taxonomy" id="29430"/>
    <lineage>
        <taxon>Bacteria</taxon>
        <taxon>Pseudomonadati</taxon>
        <taxon>Pseudomonadota</taxon>
        <taxon>Gammaproteobacteria</taxon>
        <taxon>Moraxellales</taxon>
        <taxon>Moraxellaceae</taxon>
        <taxon>Acinetobacter</taxon>
    </lineage>
</organism>
<gene>
    <name evidence="1" type="ORF">GPS52_15125</name>
</gene>
<proteinExistence type="predicted"/>
<evidence type="ECO:0000313" key="1">
    <source>
        <dbReference type="EMBL" id="NAR74773.1"/>
    </source>
</evidence>
<dbReference type="Proteomes" id="UP000451048">
    <property type="component" value="Unassembled WGS sequence"/>
</dbReference>
<accession>A0AAJ3DAX8</accession>
<dbReference type="EMBL" id="WTTO01000071">
    <property type="protein sequence ID" value="NAR74773.1"/>
    <property type="molecule type" value="Genomic_DNA"/>
</dbReference>
<protein>
    <submittedName>
        <fullName evidence="1">Uncharacterized protein</fullName>
    </submittedName>
</protein>
<dbReference type="RefSeq" id="WP_161401556.1">
    <property type="nucleotide sequence ID" value="NZ_WTTE01000061.1"/>
</dbReference>
<dbReference type="AlphaFoldDB" id="A0AAJ3DAX8"/>
<evidence type="ECO:0000313" key="2">
    <source>
        <dbReference type="Proteomes" id="UP000451048"/>
    </source>
</evidence>
<comment type="caution">
    <text evidence="1">The sequence shown here is derived from an EMBL/GenBank/DDBJ whole genome shotgun (WGS) entry which is preliminary data.</text>
</comment>
<sequence length="142" mass="16119">MSYLFLSCTEKFFIIFFALLLQGCATPKWQSIQLQDYLQPYIGQSAQNIQQNLNLNDLGFQTLKHPQMTTNTLTYTVLRPINIPIPIAESISGSGPNMGGSVRLNSASTRQQSYDVNFYCHIIFELDQQQIARSIRYEGKAC</sequence>
<name>A0AAJ3DAX8_ACIHA</name>